<proteinExistence type="predicted"/>
<comment type="caution">
    <text evidence="1">The sequence shown here is derived from an EMBL/GenBank/DDBJ whole genome shotgun (WGS) entry which is preliminary data.</text>
</comment>
<organism evidence="1 2">
    <name type="scientific">Gigaspora margarita</name>
    <dbReference type="NCBI Taxonomy" id="4874"/>
    <lineage>
        <taxon>Eukaryota</taxon>
        <taxon>Fungi</taxon>
        <taxon>Fungi incertae sedis</taxon>
        <taxon>Mucoromycota</taxon>
        <taxon>Glomeromycotina</taxon>
        <taxon>Glomeromycetes</taxon>
        <taxon>Diversisporales</taxon>
        <taxon>Gigasporaceae</taxon>
        <taxon>Gigaspora</taxon>
    </lineage>
</organism>
<dbReference type="Proteomes" id="UP000439903">
    <property type="component" value="Unassembled WGS sequence"/>
</dbReference>
<keyword evidence="2" id="KW-1185">Reference proteome</keyword>
<reference evidence="1 2" key="1">
    <citation type="journal article" date="2019" name="Environ. Microbiol.">
        <title>At the nexus of three kingdoms: the genome of the mycorrhizal fungus Gigaspora margarita provides insights into plant, endobacterial and fungal interactions.</title>
        <authorList>
            <person name="Venice F."/>
            <person name="Ghignone S."/>
            <person name="Salvioli di Fossalunga A."/>
            <person name="Amselem J."/>
            <person name="Novero M."/>
            <person name="Xianan X."/>
            <person name="Sedzielewska Toro K."/>
            <person name="Morin E."/>
            <person name="Lipzen A."/>
            <person name="Grigoriev I.V."/>
            <person name="Henrissat B."/>
            <person name="Martin F.M."/>
            <person name="Bonfante P."/>
        </authorList>
    </citation>
    <scope>NUCLEOTIDE SEQUENCE [LARGE SCALE GENOMIC DNA]</scope>
    <source>
        <strain evidence="1 2">BEG34</strain>
    </source>
</reference>
<gene>
    <name evidence="1" type="ORF">F8M41_008962</name>
</gene>
<name>A0A8H4A284_GIGMA</name>
<dbReference type="InterPro" id="IPR036047">
    <property type="entry name" value="F-box-like_dom_sf"/>
</dbReference>
<dbReference type="EMBL" id="WTPW01001951">
    <property type="protein sequence ID" value="KAF0405446.1"/>
    <property type="molecule type" value="Genomic_DNA"/>
</dbReference>
<dbReference type="InterPro" id="IPR032675">
    <property type="entry name" value="LRR_dom_sf"/>
</dbReference>
<accession>A0A8H4A284</accession>
<dbReference type="Gene3D" id="3.80.10.10">
    <property type="entry name" value="Ribonuclease Inhibitor"/>
    <property type="match status" value="1"/>
</dbReference>
<evidence type="ECO:0000313" key="2">
    <source>
        <dbReference type="Proteomes" id="UP000439903"/>
    </source>
</evidence>
<dbReference type="AlphaFoldDB" id="A0A8H4A284"/>
<dbReference type="OrthoDB" id="10257471at2759"/>
<sequence>MITLPNECYYAIFHNLQNDYKSLFSCALVNRQCCRIIIPILWSEPRHHFKNEKLIRVLFLTLNSEEQTLLIPFKINLPNHPKPLFEYTNYITSINYYFYDGIRNWLTYKKRELEKVVICSLIAMFLRTSNSLKYLYLDDEIFCNQLVFENLYENTTVTSIDLYHEYNINYGFKSKAIDALVKILCKNSTLTSLKLISILLGIKGMEILLEALYKNTVLRSLNLRFVVEVR</sequence>
<evidence type="ECO:0000313" key="1">
    <source>
        <dbReference type="EMBL" id="KAF0405446.1"/>
    </source>
</evidence>
<protein>
    <submittedName>
        <fullName evidence="1">F-box domain-containing protein</fullName>
    </submittedName>
</protein>
<dbReference type="SUPFAM" id="SSF52047">
    <property type="entry name" value="RNI-like"/>
    <property type="match status" value="1"/>
</dbReference>
<dbReference type="SUPFAM" id="SSF81383">
    <property type="entry name" value="F-box domain"/>
    <property type="match status" value="1"/>
</dbReference>